<evidence type="ECO:0000256" key="7">
    <source>
        <dbReference type="ARBA" id="ARBA00023295"/>
    </source>
</evidence>
<protein>
    <recommendedName>
        <fullName evidence="9">Beta-xylanase</fullName>
        <ecNumber evidence="9">3.2.1.8</ecNumber>
    </recommendedName>
</protein>
<evidence type="ECO:0000259" key="11">
    <source>
        <dbReference type="PROSITE" id="PS51760"/>
    </source>
</evidence>
<evidence type="ECO:0000256" key="1">
    <source>
        <dbReference type="ARBA" id="ARBA00000681"/>
    </source>
</evidence>
<dbReference type="Pfam" id="PF00331">
    <property type="entry name" value="Glyco_hydro_10"/>
    <property type="match status" value="1"/>
</dbReference>
<evidence type="ECO:0000256" key="5">
    <source>
        <dbReference type="ARBA" id="ARBA00022801"/>
    </source>
</evidence>
<dbReference type="InterPro" id="IPR001000">
    <property type="entry name" value="GH10_dom"/>
</dbReference>
<dbReference type="Proteomes" id="UP000622317">
    <property type="component" value="Unassembled WGS sequence"/>
</dbReference>
<evidence type="ECO:0000313" key="13">
    <source>
        <dbReference type="Proteomes" id="UP000622317"/>
    </source>
</evidence>
<evidence type="ECO:0000256" key="2">
    <source>
        <dbReference type="ARBA" id="ARBA00007495"/>
    </source>
</evidence>
<feature type="signal peptide" evidence="10">
    <location>
        <begin position="1"/>
        <end position="22"/>
    </location>
</feature>
<dbReference type="InterPro" id="IPR017853">
    <property type="entry name" value="GH"/>
</dbReference>
<dbReference type="EC" id="3.2.1.8" evidence="9"/>
<organism evidence="12 13">
    <name type="scientific">Pelagicoccus enzymogenes</name>
    <dbReference type="NCBI Taxonomy" id="2773457"/>
    <lineage>
        <taxon>Bacteria</taxon>
        <taxon>Pseudomonadati</taxon>
        <taxon>Verrucomicrobiota</taxon>
        <taxon>Opitutia</taxon>
        <taxon>Puniceicoccales</taxon>
        <taxon>Pelagicoccaceae</taxon>
        <taxon>Pelagicoccus</taxon>
    </lineage>
</organism>
<reference evidence="12" key="1">
    <citation type="submission" date="2020-09" db="EMBL/GenBank/DDBJ databases">
        <title>Pelagicoccus enzymogenes sp. nov. with an EPS production, isolated from marine sediment.</title>
        <authorList>
            <person name="Feng X."/>
        </authorList>
    </citation>
    <scope>NUCLEOTIDE SEQUENCE</scope>
    <source>
        <strain evidence="12">NFK12</strain>
    </source>
</reference>
<comment type="similarity">
    <text evidence="2 9">Belongs to the glycosyl hydrolase 10 (cellulase F) family.</text>
</comment>
<dbReference type="Gene3D" id="3.20.20.80">
    <property type="entry name" value="Glycosidases"/>
    <property type="match status" value="1"/>
</dbReference>
<dbReference type="GO" id="GO:0031176">
    <property type="term" value="F:endo-1,4-beta-xylanase activity"/>
    <property type="evidence" value="ECO:0007669"/>
    <property type="project" value="UniProtKB-EC"/>
</dbReference>
<dbReference type="PRINTS" id="PR00134">
    <property type="entry name" value="GLHYDRLASE10"/>
</dbReference>
<keyword evidence="5 9" id="KW-0378">Hydrolase</keyword>
<evidence type="ECO:0000256" key="4">
    <source>
        <dbReference type="ARBA" id="ARBA00022729"/>
    </source>
</evidence>
<evidence type="ECO:0000256" key="8">
    <source>
        <dbReference type="ARBA" id="ARBA00023326"/>
    </source>
</evidence>
<dbReference type="InterPro" id="IPR044846">
    <property type="entry name" value="GH10"/>
</dbReference>
<feature type="chain" id="PRO_5037298504" description="Beta-xylanase" evidence="10">
    <location>
        <begin position="23"/>
        <end position="691"/>
    </location>
</feature>
<dbReference type="SUPFAM" id="SSF51445">
    <property type="entry name" value="(Trans)glycosidases"/>
    <property type="match status" value="1"/>
</dbReference>
<accession>A0A927F5N1</accession>
<keyword evidence="13" id="KW-1185">Reference proteome</keyword>
<proteinExistence type="inferred from homology"/>
<evidence type="ECO:0000256" key="9">
    <source>
        <dbReference type="RuleBase" id="RU361174"/>
    </source>
</evidence>
<dbReference type="RefSeq" id="WP_191616032.1">
    <property type="nucleotide sequence ID" value="NZ_JACYFG010000006.1"/>
</dbReference>
<dbReference type="GO" id="GO:0045493">
    <property type="term" value="P:xylan catabolic process"/>
    <property type="evidence" value="ECO:0007669"/>
    <property type="project" value="UniProtKB-KW"/>
</dbReference>
<sequence length="691" mass="77303">MKRIPSLFVRLFVLTTATLNFADAKTPVPEGGISLIPANPLASNFWPGSFNGSPVASSEIVDVNHPDFNQALRVTVSNPAGQYWNGALQINSTADVAQGDILFVRVFFRSIESKDESGVGFATIFPQGPQSAGYPKYLEREITAGQDWVEYMFPFEMSEGRPAGSLSLQIGAGAGSKTQIWEVGGIEFLNFKNTLAVGDLPMTRPSYAGRDPDAPWRSAAAARIEQYRKGNFSIQVLDTNGNPVPDANVRVEFVRHAYHFGSVIVASRIFSDSADNVTYREKFLDLFNQSGPENDFKWGPWAGEWGNSFNAQQTLDAMRWLQERNIYTRGHVMVWPSKRNLPNLIQRYLPEGDPASADPAAKQIVLDHIDDVASRSEPVIDEWDVLNEPYDNFYLMEAFGDQVMLDWFHRARSHLPQQGLYLNDYSILSGGGRDFAHQKHFEDTIAYLVSNDAPITGIGMQGHFSSSPTGIELVYSILQRYHNAFPKLDIRVTEFDVSTDDEDMQADYTRDFLTIMFSHPATVGVQAWGFWENAHWRPSAAMYTADWREKPNAVAWRQITQETWWNDFAGATDANGSFSARGFYGDYQVTVTHGDTVKQFPLPLRKDGARIAQLYLGSPQPAKPNAIRIGGPASQPVVEFPDTDNGSYYLEKSSDLKSWKPLHKIKELSPEVLYSMPLDAEGAIFYRTSSD</sequence>
<comment type="caution">
    <text evidence="12">The sequence shown here is derived from an EMBL/GenBank/DDBJ whole genome shotgun (WGS) entry which is preliminary data.</text>
</comment>
<dbReference type="PANTHER" id="PTHR31490:SF88">
    <property type="entry name" value="BETA-XYLANASE"/>
    <property type="match status" value="1"/>
</dbReference>
<keyword evidence="6 9" id="KW-0119">Carbohydrate metabolism</keyword>
<keyword evidence="3" id="KW-0858">Xylan degradation</keyword>
<name>A0A927F5N1_9BACT</name>
<dbReference type="SMART" id="SM00633">
    <property type="entry name" value="Glyco_10"/>
    <property type="match status" value="1"/>
</dbReference>
<feature type="domain" description="GH10" evidence="11">
    <location>
        <begin position="271"/>
        <end position="559"/>
    </location>
</feature>
<comment type="catalytic activity">
    <reaction evidence="1 9">
        <text>Endohydrolysis of (1-&gt;4)-beta-D-xylosidic linkages in xylans.</text>
        <dbReference type="EC" id="3.2.1.8"/>
    </reaction>
</comment>
<dbReference type="Gene3D" id="2.60.120.260">
    <property type="entry name" value="Galactose-binding domain-like"/>
    <property type="match status" value="1"/>
</dbReference>
<dbReference type="AlphaFoldDB" id="A0A927F5N1"/>
<evidence type="ECO:0000256" key="3">
    <source>
        <dbReference type="ARBA" id="ARBA00022651"/>
    </source>
</evidence>
<dbReference type="EMBL" id="JACYFG010000006">
    <property type="protein sequence ID" value="MBD5778907.1"/>
    <property type="molecule type" value="Genomic_DNA"/>
</dbReference>
<evidence type="ECO:0000256" key="10">
    <source>
        <dbReference type="SAM" id="SignalP"/>
    </source>
</evidence>
<evidence type="ECO:0000313" key="12">
    <source>
        <dbReference type="EMBL" id="MBD5778907.1"/>
    </source>
</evidence>
<keyword evidence="8 9" id="KW-0624">Polysaccharide degradation</keyword>
<keyword evidence="4 10" id="KW-0732">Signal</keyword>
<dbReference type="PROSITE" id="PS51760">
    <property type="entry name" value="GH10_2"/>
    <property type="match status" value="1"/>
</dbReference>
<dbReference type="PANTHER" id="PTHR31490">
    <property type="entry name" value="GLYCOSYL HYDROLASE"/>
    <property type="match status" value="1"/>
</dbReference>
<keyword evidence="7 9" id="KW-0326">Glycosidase</keyword>
<evidence type="ECO:0000256" key="6">
    <source>
        <dbReference type="ARBA" id="ARBA00023277"/>
    </source>
</evidence>
<gene>
    <name evidence="12" type="ORF">IEN85_05340</name>
</gene>